<dbReference type="InterPro" id="IPR056884">
    <property type="entry name" value="NPHP3-like_N"/>
</dbReference>
<reference evidence="4" key="2">
    <citation type="submission" date="2015-01" db="EMBL/GenBank/DDBJ databases">
        <title>Evolutionary Origins and Diversification of the Mycorrhizal Mutualists.</title>
        <authorList>
            <consortium name="DOE Joint Genome Institute"/>
            <consortium name="Mycorrhizal Genomics Consortium"/>
            <person name="Kohler A."/>
            <person name="Kuo A."/>
            <person name="Nagy L.G."/>
            <person name="Floudas D."/>
            <person name="Copeland A."/>
            <person name="Barry K.W."/>
            <person name="Cichocki N."/>
            <person name="Veneault-Fourrey C."/>
            <person name="LaButti K."/>
            <person name="Lindquist E.A."/>
            <person name="Lipzen A."/>
            <person name="Lundell T."/>
            <person name="Morin E."/>
            <person name="Murat C."/>
            <person name="Riley R."/>
            <person name="Ohm R."/>
            <person name="Sun H."/>
            <person name="Tunlid A."/>
            <person name="Henrissat B."/>
            <person name="Grigoriev I.V."/>
            <person name="Hibbett D.S."/>
            <person name="Martin F."/>
        </authorList>
    </citation>
    <scope>NUCLEOTIDE SEQUENCE [LARGE SCALE GENOMIC DNA]</scope>
    <source>
        <strain evidence="4">Zn</strain>
    </source>
</reference>
<accession>A0A0C3DFG8</accession>
<evidence type="ECO:0000259" key="2">
    <source>
        <dbReference type="Pfam" id="PF24883"/>
    </source>
</evidence>
<keyword evidence="1" id="KW-0677">Repeat</keyword>
<dbReference type="AlphaFoldDB" id="A0A0C3DFG8"/>
<proteinExistence type="predicted"/>
<feature type="non-terminal residue" evidence="3">
    <location>
        <position position="1"/>
    </location>
</feature>
<feature type="domain" description="Nephrocystin 3-like N-terminal" evidence="2">
    <location>
        <begin position="24"/>
        <end position="105"/>
    </location>
</feature>
<dbReference type="SUPFAM" id="SSF52540">
    <property type="entry name" value="P-loop containing nucleoside triphosphate hydrolases"/>
    <property type="match status" value="1"/>
</dbReference>
<dbReference type="Proteomes" id="UP000054321">
    <property type="component" value="Unassembled WGS sequence"/>
</dbReference>
<evidence type="ECO:0000313" key="3">
    <source>
        <dbReference type="EMBL" id="KIN00703.1"/>
    </source>
</evidence>
<dbReference type="EMBL" id="KN832877">
    <property type="protein sequence ID" value="KIN00703.1"/>
    <property type="molecule type" value="Genomic_DNA"/>
</dbReference>
<evidence type="ECO:0000256" key="1">
    <source>
        <dbReference type="ARBA" id="ARBA00022737"/>
    </source>
</evidence>
<name>A0A0C3DFG8_OIDMZ</name>
<dbReference type="STRING" id="913774.A0A0C3DFG8"/>
<dbReference type="OrthoDB" id="674604at2759"/>
<keyword evidence="4" id="KW-1185">Reference proteome</keyword>
<sequence>APFNSFDRRHEPTCIQDTRVDLMQEIYNWADGQDKQCIFWLSGLAGTGKSTIARTIALRYSEQKRLGTSFFFSRGGGDVSHAGKFFTSIAVQLACNVPSLRQYTRYCCRSE</sequence>
<reference evidence="3 4" key="1">
    <citation type="submission" date="2014-04" db="EMBL/GenBank/DDBJ databases">
        <authorList>
            <consortium name="DOE Joint Genome Institute"/>
            <person name="Kuo A."/>
            <person name="Martino E."/>
            <person name="Perotto S."/>
            <person name="Kohler A."/>
            <person name="Nagy L.G."/>
            <person name="Floudas D."/>
            <person name="Copeland A."/>
            <person name="Barry K.W."/>
            <person name="Cichocki N."/>
            <person name="Veneault-Fourrey C."/>
            <person name="LaButti K."/>
            <person name="Lindquist E.A."/>
            <person name="Lipzen A."/>
            <person name="Lundell T."/>
            <person name="Morin E."/>
            <person name="Murat C."/>
            <person name="Sun H."/>
            <person name="Tunlid A."/>
            <person name="Henrissat B."/>
            <person name="Grigoriev I.V."/>
            <person name="Hibbett D.S."/>
            <person name="Martin F."/>
            <person name="Nordberg H.P."/>
            <person name="Cantor M.N."/>
            <person name="Hua S.X."/>
        </authorList>
    </citation>
    <scope>NUCLEOTIDE SEQUENCE [LARGE SCALE GENOMIC DNA]</scope>
    <source>
        <strain evidence="3 4">Zn</strain>
    </source>
</reference>
<protein>
    <recommendedName>
        <fullName evidence="2">Nephrocystin 3-like N-terminal domain-containing protein</fullName>
    </recommendedName>
</protein>
<organism evidence="3 4">
    <name type="scientific">Oidiodendron maius (strain Zn)</name>
    <dbReference type="NCBI Taxonomy" id="913774"/>
    <lineage>
        <taxon>Eukaryota</taxon>
        <taxon>Fungi</taxon>
        <taxon>Dikarya</taxon>
        <taxon>Ascomycota</taxon>
        <taxon>Pezizomycotina</taxon>
        <taxon>Leotiomycetes</taxon>
        <taxon>Leotiomycetes incertae sedis</taxon>
        <taxon>Myxotrichaceae</taxon>
        <taxon>Oidiodendron</taxon>
    </lineage>
</organism>
<dbReference type="InParanoid" id="A0A0C3DFG8"/>
<dbReference type="InterPro" id="IPR027417">
    <property type="entry name" value="P-loop_NTPase"/>
</dbReference>
<dbReference type="Pfam" id="PF24883">
    <property type="entry name" value="NPHP3_N"/>
    <property type="match status" value="1"/>
</dbReference>
<gene>
    <name evidence="3" type="ORF">OIDMADRAFT_125193</name>
</gene>
<evidence type="ECO:0000313" key="4">
    <source>
        <dbReference type="Proteomes" id="UP000054321"/>
    </source>
</evidence>
<dbReference type="Gene3D" id="3.40.50.300">
    <property type="entry name" value="P-loop containing nucleotide triphosphate hydrolases"/>
    <property type="match status" value="1"/>
</dbReference>
<dbReference type="HOGENOM" id="CLU_000288_6_17_1"/>